<dbReference type="AlphaFoldDB" id="A0A1F6USC1"/>
<dbReference type="Pfam" id="PF00512">
    <property type="entry name" value="HisKA"/>
    <property type="match status" value="1"/>
</dbReference>
<feature type="domain" description="Histidine kinase" evidence="9">
    <location>
        <begin position="227"/>
        <end position="443"/>
    </location>
</feature>
<dbReference type="CDD" id="cd00082">
    <property type="entry name" value="HisKA"/>
    <property type="match status" value="1"/>
</dbReference>
<dbReference type="InterPro" id="IPR005467">
    <property type="entry name" value="His_kinase_dom"/>
</dbReference>
<evidence type="ECO:0000256" key="7">
    <source>
        <dbReference type="ARBA" id="ARBA00023136"/>
    </source>
</evidence>
<evidence type="ECO:0000256" key="5">
    <source>
        <dbReference type="ARBA" id="ARBA00022777"/>
    </source>
</evidence>
<dbReference type="InterPro" id="IPR036890">
    <property type="entry name" value="HATPase_C_sf"/>
</dbReference>
<keyword evidence="4" id="KW-0808">Transferase</keyword>
<dbReference type="InterPro" id="IPR004358">
    <property type="entry name" value="Sig_transdc_His_kin-like_C"/>
</dbReference>
<comment type="caution">
    <text evidence="10">The sequence shown here is derived from an EMBL/GenBank/DDBJ whole genome shotgun (WGS) entry which is preliminary data.</text>
</comment>
<dbReference type="Gene3D" id="1.10.287.130">
    <property type="match status" value="1"/>
</dbReference>
<evidence type="ECO:0000256" key="8">
    <source>
        <dbReference type="SAM" id="Phobius"/>
    </source>
</evidence>
<name>A0A1F6USC1_9BACT</name>
<dbReference type="Pfam" id="PF02518">
    <property type="entry name" value="HATPase_c"/>
    <property type="match status" value="1"/>
</dbReference>
<keyword evidence="7 8" id="KW-0472">Membrane</keyword>
<evidence type="ECO:0000259" key="9">
    <source>
        <dbReference type="PROSITE" id="PS50109"/>
    </source>
</evidence>
<evidence type="ECO:0000313" key="10">
    <source>
        <dbReference type="EMBL" id="OGI60236.1"/>
    </source>
</evidence>
<dbReference type="InterPro" id="IPR036097">
    <property type="entry name" value="HisK_dim/P_sf"/>
</dbReference>
<dbReference type="SUPFAM" id="SSF55874">
    <property type="entry name" value="ATPase domain of HSP90 chaperone/DNA topoisomerase II/histidine kinase"/>
    <property type="match status" value="1"/>
</dbReference>
<dbReference type="GO" id="GO:0004721">
    <property type="term" value="F:phosphoprotein phosphatase activity"/>
    <property type="evidence" value="ECO:0007669"/>
    <property type="project" value="TreeGrafter"/>
</dbReference>
<dbReference type="InterPro" id="IPR003661">
    <property type="entry name" value="HisK_dim/P_dom"/>
</dbReference>
<dbReference type="GO" id="GO:0000155">
    <property type="term" value="F:phosphorelay sensor kinase activity"/>
    <property type="evidence" value="ECO:0007669"/>
    <property type="project" value="InterPro"/>
</dbReference>
<dbReference type="Gene3D" id="3.30.565.10">
    <property type="entry name" value="Histidine kinase-like ATPase, C-terminal domain"/>
    <property type="match status" value="1"/>
</dbReference>
<dbReference type="SUPFAM" id="SSF55785">
    <property type="entry name" value="PYP-like sensor domain (PAS domain)"/>
    <property type="match status" value="1"/>
</dbReference>
<dbReference type="EC" id="2.7.13.3" evidence="2"/>
<dbReference type="InterPro" id="IPR050351">
    <property type="entry name" value="BphY/WalK/GraS-like"/>
</dbReference>
<evidence type="ECO:0000256" key="2">
    <source>
        <dbReference type="ARBA" id="ARBA00012438"/>
    </source>
</evidence>
<dbReference type="Gene3D" id="3.30.450.20">
    <property type="entry name" value="PAS domain"/>
    <property type="match status" value="1"/>
</dbReference>
<evidence type="ECO:0000256" key="4">
    <source>
        <dbReference type="ARBA" id="ARBA00022679"/>
    </source>
</evidence>
<dbReference type="SMART" id="SM00387">
    <property type="entry name" value="HATPase_c"/>
    <property type="match status" value="1"/>
</dbReference>
<evidence type="ECO:0000256" key="3">
    <source>
        <dbReference type="ARBA" id="ARBA00022553"/>
    </source>
</evidence>
<dbReference type="InterPro" id="IPR035965">
    <property type="entry name" value="PAS-like_dom_sf"/>
</dbReference>
<dbReference type="GO" id="GO:0005886">
    <property type="term" value="C:plasma membrane"/>
    <property type="evidence" value="ECO:0007669"/>
    <property type="project" value="TreeGrafter"/>
</dbReference>
<organism evidence="10 11">
    <name type="scientific">Candidatus Nomurabacteria bacterium RIFCSPHIGHO2_01_FULL_38_19</name>
    <dbReference type="NCBI Taxonomy" id="1801732"/>
    <lineage>
        <taxon>Bacteria</taxon>
        <taxon>Candidatus Nomuraibacteriota</taxon>
    </lineage>
</organism>
<dbReference type="PANTHER" id="PTHR45453:SF1">
    <property type="entry name" value="PHOSPHATE REGULON SENSOR PROTEIN PHOR"/>
    <property type="match status" value="1"/>
</dbReference>
<feature type="transmembrane region" description="Helical" evidence="8">
    <location>
        <begin position="53"/>
        <end position="77"/>
    </location>
</feature>
<dbReference type="PROSITE" id="PS50109">
    <property type="entry name" value="HIS_KIN"/>
    <property type="match status" value="1"/>
</dbReference>
<gene>
    <name evidence="10" type="ORF">A2814_02805</name>
</gene>
<proteinExistence type="predicted"/>
<keyword evidence="5" id="KW-0418">Kinase</keyword>
<dbReference type="GO" id="GO:0016036">
    <property type="term" value="P:cellular response to phosphate starvation"/>
    <property type="evidence" value="ECO:0007669"/>
    <property type="project" value="TreeGrafter"/>
</dbReference>
<dbReference type="SMART" id="SM00388">
    <property type="entry name" value="HisKA"/>
    <property type="match status" value="1"/>
</dbReference>
<dbReference type="FunFam" id="3.30.565.10:FF:000006">
    <property type="entry name" value="Sensor histidine kinase WalK"/>
    <property type="match status" value="1"/>
</dbReference>
<reference evidence="10 11" key="1">
    <citation type="journal article" date="2016" name="Nat. Commun.">
        <title>Thousands of microbial genomes shed light on interconnected biogeochemical processes in an aquifer system.</title>
        <authorList>
            <person name="Anantharaman K."/>
            <person name="Brown C.T."/>
            <person name="Hug L.A."/>
            <person name="Sharon I."/>
            <person name="Castelle C.J."/>
            <person name="Probst A.J."/>
            <person name="Thomas B.C."/>
            <person name="Singh A."/>
            <person name="Wilkins M.J."/>
            <person name="Karaoz U."/>
            <person name="Brodie E.L."/>
            <person name="Williams K.H."/>
            <person name="Hubbard S.S."/>
            <person name="Banfield J.F."/>
        </authorList>
    </citation>
    <scope>NUCLEOTIDE SEQUENCE [LARGE SCALE GENOMIC DNA]</scope>
</reference>
<protein>
    <recommendedName>
        <fullName evidence="2">histidine kinase</fullName>
        <ecNumber evidence="2">2.7.13.3</ecNumber>
    </recommendedName>
</protein>
<dbReference type="NCBIfam" id="TIGR00229">
    <property type="entry name" value="sensory_box"/>
    <property type="match status" value="1"/>
</dbReference>
<keyword evidence="8" id="KW-0812">Transmembrane</keyword>
<keyword evidence="6" id="KW-0902">Two-component regulatory system</keyword>
<evidence type="ECO:0000313" key="11">
    <source>
        <dbReference type="Proteomes" id="UP000177869"/>
    </source>
</evidence>
<dbReference type="SUPFAM" id="SSF47384">
    <property type="entry name" value="Homodimeric domain of signal transducing histidine kinase"/>
    <property type="match status" value="1"/>
</dbReference>
<sequence>MSKPAKLYTKHLLTSFFLLFILVGSLFWSADWIRGILANAYQYFDVNLPLSEVYFTVIFLSWIIIAVLVSFIFYLLLTFHTRFELEIWNATKSIALSKEQFRKLYNNAPMPYIMLGKNAEIHEPNKATLRFFEVLPEEIDNKNFFSYISGNFKDQAEIFFEYYKTGIPIDRKEVDLITKNGAVKSVLLSIFEMKNLTDSSKDTGLAMIFDVTEQKLLDKAKTEFVSLASHQLRTPLVTTKWYTEMLISGDLGELNLKQKEYIAKLNTVNKDMIDLVEVLLNVSRIEMGSLPVNLKITNVEELTESILAELAPQIKKKKIKIEKQYNDFLRNINSDPKLLRIVIQNIIDNAVKYTLAGGMVSIAFEESGGEKKMIVSDTGIGISKVNQGRIFSKLFRADNARNLGSSQGTGLGLYLVKSIIESMGGHISFVSEENKGSTFTLNL</sequence>
<dbReference type="InterPro" id="IPR000014">
    <property type="entry name" value="PAS"/>
</dbReference>
<dbReference type="STRING" id="1801732.A2814_02805"/>
<keyword evidence="8" id="KW-1133">Transmembrane helix</keyword>
<evidence type="ECO:0000256" key="1">
    <source>
        <dbReference type="ARBA" id="ARBA00000085"/>
    </source>
</evidence>
<comment type="catalytic activity">
    <reaction evidence="1">
        <text>ATP + protein L-histidine = ADP + protein N-phospho-L-histidine.</text>
        <dbReference type="EC" id="2.7.13.3"/>
    </reaction>
</comment>
<dbReference type="Proteomes" id="UP000177869">
    <property type="component" value="Unassembled WGS sequence"/>
</dbReference>
<dbReference type="PRINTS" id="PR00344">
    <property type="entry name" value="BCTRLSENSOR"/>
</dbReference>
<dbReference type="EMBL" id="MFTI01000016">
    <property type="protein sequence ID" value="OGI60236.1"/>
    <property type="molecule type" value="Genomic_DNA"/>
</dbReference>
<keyword evidence="3" id="KW-0597">Phosphoprotein</keyword>
<accession>A0A1F6USC1</accession>
<evidence type="ECO:0000256" key="6">
    <source>
        <dbReference type="ARBA" id="ARBA00023012"/>
    </source>
</evidence>
<dbReference type="PANTHER" id="PTHR45453">
    <property type="entry name" value="PHOSPHATE REGULON SENSOR PROTEIN PHOR"/>
    <property type="match status" value="1"/>
</dbReference>
<dbReference type="InterPro" id="IPR003594">
    <property type="entry name" value="HATPase_dom"/>
</dbReference>